<dbReference type="Pfam" id="PF13377">
    <property type="entry name" value="Peripla_BP_3"/>
    <property type="match status" value="1"/>
</dbReference>
<evidence type="ECO:0000259" key="5">
    <source>
        <dbReference type="PROSITE" id="PS50943"/>
    </source>
</evidence>
<evidence type="ECO:0000256" key="3">
    <source>
        <dbReference type="ARBA" id="ARBA00023163"/>
    </source>
</evidence>
<dbReference type="SUPFAM" id="SSF53822">
    <property type="entry name" value="Periplasmic binding protein-like I"/>
    <property type="match status" value="1"/>
</dbReference>
<dbReference type="Proteomes" id="UP000606653">
    <property type="component" value="Unassembled WGS sequence"/>
</dbReference>
<dbReference type="InterPro" id="IPR028082">
    <property type="entry name" value="Peripla_BP_I"/>
</dbReference>
<feature type="domain" description="HTH lacI-type" evidence="4">
    <location>
        <begin position="3"/>
        <end position="57"/>
    </location>
</feature>
<dbReference type="RefSeq" id="WP_018978777.1">
    <property type="nucleotide sequence ID" value="NZ_BMLN01000005.1"/>
</dbReference>
<dbReference type="PROSITE" id="PS50932">
    <property type="entry name" value="HTH_LACI_2"/>
    <property type="match status" value="1"/>
</dbReference>
<dbReference type="Gene3D" id="3.40.50.2300">
    <property type="match status" value="2"/>
</dbReference>
<dbReference type="PANTHER" id="PTHR30146">
    <property type="entry name" value="LACI-RELATED TRANSCRIPTIONAL REPRESSOR"/>
    <property type="match status" value="1"/>
</dbReference>
<dbReference type="InterPro" id="IPR046335">
    <property type="entry name" value="LacI/GalR-like_sensor"/>
</dbReference>
<comment type="caution">
    <text evidence="6">The sequence shown here is derived from an EMBL/GenBank/DDBJ whole genome shotgun (WGS) entry which is preliminary data.</text>
</comment>
<gene>
    <name evidence="6" type="primary">malR</name>
    <name evidence="6" type="ORF">GCM10010969_20960</name>
</gene>
<evidence type="ECO:0000256" key="1">
    <source>
        <dbReference type="ARBA" id="ARBA00023015"/>
    </source>
</evidence>
<evidence type="ECO:0000256" key="2">
    <source>
        <dbReference type="ARBA" id="ARBA00023125"/>
    </source>
</evidence>
<dbReference type="InterPro" id="IPR010982">
    <property type="entry name" value="Lambda_DNA-bd_dom_sf"/>
</dbReference>
<keyword evidence="1" id="KW-0805">Transcription regulation</keyword>
<evidence type="ECO:0000313" key="6">
    <source>
        <dbReference type="EMBL" id="GGO00119.1"/>
    </source>
</evidence>
<evidence type="ECO:0000313" key="7">
    <source>
        <dbReference type="Proteomes" id="UP000606653"/>
    </source>
</evidence>
<evidence type="ECO:0000259" key="4">
    <source>
        <dbReference type="PROSITE" id="PS50932"/>
    </source>
</evidence>
<dbReference type="PANTHER" id="PTHR30146:SF109">
    <property type="entry name" value="HTH-TYPE TRANSCRIPTIONAL REGULATOR GALS"/>
    <property type="match status" value="1"/>
</dbReference>
<dbReference type="PRINTS" id="PR00036">
    <property type="entry name" value="HTHLACI"/>
</dbReference>
<name>A0ABQ2L242_9BACL</name>
<protein>
    <submittedName>
        <fullName evidence="6">LacI family transcriptional regulator</fullName>
    </submittedName>
</protein>
<dbReference type="Pfam" id="PF00356">
    <property type="entry name" value="LacI"/>
    <property type="match status" value="1"/>
</dbReference>
<dbReference type="PROSITE" id="PS50943">
    <property type="entry name" value="HTH_CROC1"/>
    <property type="match status" value="1"/>
</dbReference>
<proteinExistence type="predicted"/>
<keyword evidence="7" id="KW-1185">Reference proteome</keyword>
<sequence length="345" mass="38186">MSVTIKDVAKKAGVSPSTVSRVLSNHPRISAATSRKVREIMEEMGYHPNMMAKSLVSKTTKSICVILPKPAEELFLNLFFMELIRGIVAQAARSGYDVLISSGANEAEEVEAVARLVNGRRVDGAVLLYSRKDDPVVEFLQEREFPFVLVGRSERHPDILSVDTDNVQAAYDAARHLISLGHERIGFVGGPPNMVVSIDRMNGYRKALEEANLPLRQDWIVEGEFLQDSGYQAMSLLMNLPERPSGMLVVDDFVTFGVIRGLNELGYRIPQDLSIVSFNNLAVAELSSPPISSVDIGSYQLGYTASQTLIHTVETPRGERMPVRHIIAHRLIVRESSLFSPINNI</sequence>
<accession>A0ABQ2L242</accession>
<dbReference type="InterPro" id="IPR000843">
    <property type="entry name" value="HTH_LacI"/>
</dbReference>
<dbReference type="CDD" id="cd01392">
    <property type="entry name" value="HTH_LacI"/>
    <property type="match status" value="1"/>
</dbReference>
<dbReference type="SUPFAM" id="SSF47413">
    <property type="entry name" value="lambda repressor-like DNA-binding domains"/>
    <property type="match status" value="1"/>
</dbReference>
<reference evidence="7" key="1">
    <citation type="journal article" date="2019" name="Int. J. Syst. Evol. Microbiol.">
        <title>The Global Catalogue of Microorganisms (GCM) 10K type strain sequencing project: providing services to taxonomists for standard genome sequencing and annotation.</title>
        <authorList>
            <consortium name="The Broad Institute Genomics Platform"/>
            <consortium name="The Broad Institute Genome Sequencing Center for Infectious Disease"/>
            <person name="Wu L."/>
            <person name="Ma J."/>
        </authorList>
    </citation>
    <scope>NUCLEOTIDE SEQUENCE [LARGE SCALE GENOMIC DNA]</scope>
    <source>
        <strain evidence="7">CGMCC 1.6964</strain>
    </source>
</reference>
<feature type="domain" description="HTH cro/C1-type" evidence="5">
    <location>
        <begin position="4"/>
        <end position="47"/>
    </location>
</feature>
<dbReference type="InterPro" id="IPR001387">
    <property type="entry name" value="Cro/C1-type_HTH"/>
</dbReference>
<organism evidence="6 7">
    <name type="scientific">Saccharibacillus kuerlensis</name>
    <dbReference type="NCBI Taxonomy" id="459527"/>
    <lineage>
        <taxon>Bacteria</taxon>
        <taxon>Bacillati</taxon>
        <taxon>Bacillota</taxon>
        <taxon>Bacilli</taxon>
        <taxon>Bacillales</taxon>
        <taxon>Paenibacillaceae</taxon>
        <taxon>Saccharibacillus</taxon>
    </lineage>
</organism>
<keyword evidence="3" id="KW-0804">Transcription</keyword>
<dbReference type="EMBL" id="BMLN01000005">
    <property type="protein sequence ID" value="GGO00119.1"/>
    <property type="molecule type" value="Genomic_DNA"/>
</dbReference>
<dbReference type="PROSITE" id="PS00356">
    <property type="entry name" value="HTH_LACI_1"/>
    <property type="match status" value="1"/>
</dbReference>
<dbReference type="SMART" id="SM00354">
    <property type="entry name" value="HTH_LACI"/>
    <property type="match status" value="1"/>
</dbReference>
<dbReference type="Gene3D" id="1.10.260.40">
    <property type="entry name" value="lambda repressor-like DNA-binding domains"/>
    <property type="match status" value="1"/>
</dbReference>
<dbReference type="CDD" id="cd06294">
    <property type="entry name" value="PBP1_MalR-like"/>
    <property type="match status" value="1"/>
</dbReference>
<keyword evidence="2" id="KW-0238">DNA-binding</keyword>